<gene>
    <name evidence="1" type="ORF">Y1Q_0004255</name>
</gene>
<reference evidence="1 2" key="1">
    <citation type="journal article" date="2012" name="Genome Biol.">
        <title>Sequencing three crocodilian genomes to illuminate the evolution of archosaurs and amniotes.</title>
        <authorList>
            <person name="St John J.A."/>
            <person name="Braun E.L."/>
            <person name="Isberg S.R."/>
            <person name="Miles L.G."/>
            <person name="Chong A.Y."/>
            <person name="Gongora J."/>
            <person name="Dalzell P."/>
            <person name="Moran C."/>
            <person name="Bed'hom B."/>
            <person name="Abzhanov A."/>
            <person name="Burgess S.C."/>
            <person name="Cooksey A.M."/>
            <person name="Castoe T.A."/>
            <person name="Crawford N.G."/>
            <person name="Densmore L.D."/>
            <person name="Drew J.C."/>
            <person name="Edwards S.V."/>
            <person name="Faircloth B.C."/>
            <person name="Fujita M.K."/>
            <person name="Greenwold M.J."/>
            <person name="Hoffmann F.G."/>
            <person name="Howard J.M."/>
            <person name="Iguchi T."/>
            <person name="Janes D.E."/>
            <person name="Khan S.Y."/>
            <person name="Kohno S."/>
            <person name="de Koning A.J."/>
            <person name="Lance S.L."/>
            <person name="McCarthy F.M."/>
            <person name="McCormack J.E."/>
            <person name="Merchant M.E."/>
            <person name="Peterson D.G."/>
            <person name="Pollock D.D."/>
            <person name="Pourmand N."/>
            <person name="Raney B.J."/>
            <person name="Roessler K.A."/>
            <person name="Sanford J.R."/>
            <person name="Sawyer R.H."/>
            <person name="Schmidt C.J."/>
            <person name="Triplett E.W."/>
            <person name="Tuberville T.D."/>
            <person name="Venegas-Anaya M."/>
            <person name="Howard J.T."/>
            <person name="Jarvis E.D."/>
            <person name="Guillette L.J.Jr."/>
            <person name="Glenn T.C."/>
            <person name="Green R.E."/>
            <person name="Ray D.A."/>
        </authorList>
    </citation>
    <scope>NUCLEOTIDE SEQUENCE [LARGE SCALE GENOMIC DNA]</scope>
    <source>
        <strain evidence="1">KSC_2009_1</strain>
    </source>
</reference>
<accession>A0A151MI48</accession>
<sequence length="78" mass="8897">MEVLKFLSIVCHARLLQRKVLMDAETSESGLICNDEHLGFWVLLKHCISVPAMIFQSSLQICHFLPHSKIMWPGSEDS</sequence>
<proteinExistence type="predicted"/>
<protein>
    <submittedName>
        <fullName evidence="1">Uncharacterized protein</fullName>
    </submittedName>
</protein>
<dbReference type="AlphaFoldDB" id="A0A151MI48"/>
<name>A0A151MI48_ALLMI</name>
<comment type="caution">
    <text evidence="1">The sequence shown here is derived from an EMBL/GenBank/DDBJ whole genome shotgun (WGS) entry which is preliminary data.</text>
</comment>
<dbReference type="Proteomes" id="UP000050525">
    <property type="component" value="Unassembled WGS sequence"/>
</dbReference>
<keyword evidence="2" id="KW-1185">Reference proteome</keyword>
<dbReference type="EMBL" id="AKHW03006099">
    <property type="protein sequence ID" value="KYO24205.1"/>
    <property type="molecule type" value="Genomic_DNA"/>
</dbReference>
<evidence type="ECO:0000313" key="2">
    <source>
        <dbReference type="Proteomes" id="UP000050525"/>
    </source>
</evidence>
<organism evidence="1 2">
    <name type="scientific">Alligator mississippiensis</name>
    <name type="common">American alligator</name>
    <dbReference type="NCBI Taxonomy" id="8496"/>
    <lineage>
        <taxon>Eukaryota</taxon>
        <taxon>Metazoa</taxon>
        <taxon>Chordata</taxon>
        <taxon>Craniata</taxon>
        <taxon>Vertebrata</taxon>
        <taxon>Euteleostomi</taxon>
        <taxon>Archelosauria</taxon>
        <taxon>Archosauria</taxon>
        <taxon>Crocodylia</taxon>
        <taxon>Alligatoridae</taxon>
        <taxon>Alligatorinae</taxon>
        <taxon>Alligator</taxon>
    </lineage>
</organism>
<evidence type="ECO:0000313" key="1">
    <source>
        <dbReference type="EMBL" id="KYO24205.1"/>
    </source>
</evidence>